<evidence type="ECO:0000256" key="6">
    <source>
        <dbReference type="SAM" id="Phobius"/>
    </source>
</evidence>
<dbReference type="InterPro" id="IPR036259">
    <property type="entry name" value="MFS_trans_sf"/>
</dbReference>
<dbReference type="CDD" id="cd17323">
    <property type="entry name" value="MFS_Tpo1_MDR_like"/>
    <property type="match status" value="1"/>
</dbReference>
<dbReference type="EMBL" id="LN734014">
    <property type="protein sequence ID" value="CEP19202.1"/>
    <property type="molecule type" value="Genomic_DNA"/>
</dbReference>
<evidence type="ECO:0000259" key="7">
    <source>
        <dbReference type="PROSITE" id="PS50850"/>
    </source>
</evidence>
<feature type="transmembrane region" description="Helical" evidence="6">
    <location>
        <begin position="225"/>
        <end position="241"/>
    </location>
</feature>
<keyword evidence="3 6" id="KW-1133">Transmembrane helix</keyword>
<feature type="region of interest" description="Disordered" evidence="5">
    <location>
        <begin position="516"/>
        <end position="539"/>
    </location>
</feature>
<keyword evidence="2 6" id="KW-0812">Transmembrane</keyword>
<feature type="transmembrane region" description="Helical" evidence="6">
    <location>
        <begin position="137"/>
        <end position="164"/>
    </location>
</feature>
<dbReference type="STRING" id="35722.A0A0B7NP74"/>
<dbReference type="GO" id="GO:0005886">
    <property type="term" value="C:plasma membrane"/>
    <property type="evidence" value="ECO:0007669"/>
    <property type="project" value="TreeGrafter"/>
</dbReference>
<proteinExistence type="predicted"/>
<dbReference type="AlphaFoldDB" id="A0A0B7NP74"/>
<evidence type="ECO:0000256" key="1">
    <source>
        <dbReference type="ARBA" id="ARBA00004141"/>
    </source>
</evidence>
<dbReference type="PANTHER" id="PTHR23502">
    <property type="entry name" value="MAJOR FACILITATOR SUPERFAMILY"/>
    <property type="match status" value="1"/>
</dbReference>
<sequence length="539" mass="58588">MDKITTLSTEKILVDSASIVVHHDDNDQSVDSASISNQHVSTYRKWFLKIKGDVYATDDPRKYPQTKKNFIVFIVALSGIYGPISTLIYVPGMLQMAKDLDASVEAINATMSAYIALAGLSPLIWSSISDTYGRRPVYILSISIGVVASILCASSKNIVMLIVFRALQASGASSGQTLGAGSIGDVFDVAERGKAFGIFFIGPLLGPSIGPLIGGVLCEFLGWQSSFYFVAIFGMQMPVISSSINNLLTNSLGGCVLALVTFFLPETVRKKRAALGKNRLETNVVRTNSIRSTFAPLVTMLSDLSILIMTLYGTIIFASLFVLNPTITDTFKTLYNFNAWQVGLSYLCLGGSLVIGSTISGIYSDKIIKVLRNRLGPESVYPELRLKTAYPSFILIPTGYLIYAWTTEKHVGVYGPLIGLSIYAIGQMFALNTSSIYYVDSKPGRSASAVAINNCIRSLVAAVVTIFSTTWVRSQGPGIVFTILAAISVVNITFILLVKVYGRKWRMDFEKRTGTGPGLRNTDIEKEDSTIPDEDQTKV</sequence>
<reference evidence="8 9" key="1">
    <citation type="submission" date="2014-09" db="EMBL/GenBank/DDBJ databases">
        <authorList>
            <person name="Ellenberger Sabrina"/>
        </authorList>
    </citation>
    <scope>NUCLEOTIDE SEQUENCE [LARGE SCALE GENOMIC DNA]</scope>
    <source>
        <strain evidence="8 9">CBS 412.66</strain>
    </source>
</reference>
<feature type="transmembrane region" description="Helical" evidence="6">
    <location>
        <begin position="451"/>
        <end position="472"/>
    </location>
</feature>
<evidence type="ECO:0000256" key="2">
    <source>
        <dbReference type="ARBA" id="ARBA00022692"/>
    </source>
</evidence>
<feature type="transmembrane region" description="Helical" evidence="6">
    <location>
        <begin position="417"/>
        <end position="439"/>
    </location>
</feature>
<feature type="transmembrane region" description="Helical" evidence="6">
    <location>
        <begin position="478"/>
        <end position="502"/>
    </location>
</feature>
<feature type="transmembrane region" description="Helical" evidence="6">
    <location>
        <begin position="247"/>
        <end position="264"/>
    </location>
</feature>
<dbReference type="PANTHER" id="PTHR23502:SF5">
    <property type="entry name" value="QUINIDINE RESISTANCE PROTEIN 3"/>
    <property type="match status" value="1"/>
</dbReference>
<name>A0A0B7NP74_9FUNG</name>
<evidence type="ECO:0000256" key="3">
    <source>
        <dbReference type="ARBA" id="ARBA00022989"/>
    </source>
</evidence>
<dbReference type="GO" id="GO:0022857">
    <property type="term" value="F:transmembrane transporter activity"/>
    <property type="evidence" value="ECO:0007669"/>
    <property type="project" value="InterPro"/>
</dbReference>
<evidence type="ECO:0000256" key="4">
    <source>
        <dbReference type="ARBA" id="ARBA00023136"/>
    </source>
</evidence>
<dbReference type="Pfam" id="PF07690">
    <property type="entry name" value="MFS_1"/>
    <property type="match status" value="1"/>
</dbReference>
<organism evidence="8 9">
    <name type="scientific">Parasitella parasitica</name>
    <dbReference type="NCBI Taxonomy" id="35722"/>
    <lineage>
        <taxon>Eukaryota</taxon>
        <taxon>Fungi</taxon>
        <taxon>Fungi incertae sedis</taxon>
        <taxon>Mucoromycota</taxon>
        <taxon>Mucoromycotina</taxon>
        <taxon>Mucoromycetes</taxon>
        <taxon>Mucorales</taxon>
        <taxon>Mucorineae</taxon>
        <taxon>Mucoraceae</taxon>
        <taxon>Parasitella</taxon>
    </lineage>
</organism>
<feature type="transmembrane region" description="Helical" evidence="6">
    <location>
        <begin position="343"/>
        <end position="363"/>
    </location>
</feature>
<feature type="transmembrane region" description="Helical" evidence="6">
    <location>
        <begin position="70"/>
        <end position="94"/>
    </location>
</feature>
<dbReference type="PROSITE" id="PS50850">
    <property type="entry name" value="MFS"/>
    <property type="match status" value="1"/>
</dbReference>
<keyword evidence="4 6" id="KW-0472">Membrane</keyword>
<accession>A0A0B7NP74</accession>
<feature type="domain" description="Major facilitator superfamily (MFS) profile" evidence="7">
    <location>
        <begin position="71"/>
        <end position="503"/>
    </location>
</feature>
<dbReference type="InterPro" id="IPR020846">
    <property type="entry name" value="MFS_dom"/>
</dbReference>
<dbReference type="OrthoDB" id="3936150at2759"/>
<protein>
    <recommendedName>
        <fullName evidence="7">Major facilitator superfamily (MFS) profile domain-containing protein</fullName>
    </recommendedName>
</protein>
<dbReference type="Gene3D" id="1.20.1720.10">
    <property type="entry name" value="Multidrug resistance protein D"/>
    <property type="match status" value="1"/>
</dbReference>
<gene>
    <name evidence="8" type="primary">PARPA_13514.1 scaffold 46870</name>
</gene>
<feature type="transmembrane region" description="Helical" evidence="6">
    <location>
        <begin position="195"/>
        <end position="218"/>
    </location>
</feature>
<evidence type="ECO:0000256" key="5">
    <source>
        <dbReference type="SAM" id="MobiDB-lite"/>
    </source>
</evidence>
<evidence type="ECO:0000313" key="9">
    <source>
        <dbReference type="Proteomes" id="UP000054107"/>
    </source>
</evidence>
<dbReference type="InterPro" id="IPR011701">
    <property type="entry name" value="MFS"/>
</dbReference>
<evidence type="ECO:0000313" key="8">
    <source>
        <dbReference type="EMBL" id="CEP19202.1"/>
    </source>
</evidence>
<dbReference type="Proteomes" id="UP000054107">
    <property type="component" value="Unassembled WGS sequence"/>
</dbReference>
<feature type="compositionally biased region" description="Basic and acidic residues" evidence="5">
    <location>
        <begin position="522"/>
        <end position="539"/>
    </location>
</feature>
<keyword evidence="9" id="KW-1185">Reference proteome</keyword>
<feature type="transmembrane region" description="Helical" evidence="6">
    <location>
        <begin position="384"/>
        <end position="405"/>
    </location>
</feature>
<feature type="transmembrane region" description="Helical" evidence="6">
    <location>
        <begin position="106"/>
        <end position="125"/>
    </location>
</feature>
<comment type="subcellular location">
    <subcellularLocation>
        <location evidence="1">Membrane</location>
        <topology evidence="1">Multi-pass membrane protein</topology>
    </subcellularLocation>
</comment>
<feature type="transmembrane region" description="Helical" evidence="6">
    <location>
        <begin position="304"/>
        <end position="323"/>
    </location>
</feature>
<dbReference type="SUPFAM" id="SSF103473">
    <property type="entry name" value="MFS general substrate transporter"/>
    <property type="match status" value="1"/>
</dbReference>